<accession>A0A0L0HP45</accession>
<sequence length="255" mass="28145">MRKGPKGGCHGPLVDSNHVLLFGFGLELVEECDTRTVTSPSTDEIGGNKMGAQSSKAARRFPPRPTSGASPSTPTPTPTATPSAAPPHMNLGPHQPLHANQATTASTETKEDPREEHKRLLEHYQQMAFDVHSIPKREYRKDNELLNILAKRDQNTVQDQRPPSAQTLPGTLRRLPTRDIADLFALRRMAGPAAWPPSKLAEKYGLDEKIVDILLRYYNTHETVGMAGGSERMDGIWVEDLVEFRKREAKGKGGL</sequence>
<dbReference type="Proteomes" id="UP000053201">
    <property type="component" value="Unassembled WGS sequence"/>
</dbReference>
<keyword evidence="3" id="KW-1185">Reference proteome</keyword>
<proteinExistence type="predicted"/>
<dbReference type="AlphaFoldDB" id="A0A0L0HP45"/>
<dbReference type="EMBL" id="KQ257452">
    <property type="protein sequence ID" value="KND02735.1"/>
    <property type="molecule type" value="Genomic_DNA"/>
</dbReference>
<dbReference type="InParanoid" id="A0A0L0HP45"/>
<dbReference type="RefSeq" id="XP_016610774.1">
    <property type="nucleotide sequence ID" value="XM_016750130.1"/>
</dbReference>
<feature type="compositionally biased region" description="Polar residues" evidence="1">
    <location>
        <begin position="98"/>
        <end position="107"/>
    </location>
</feature>
<name>A0A0L0HP45_SPIPD</name>
<evidence type="ECO:0000313" key="3">
    <source>
        <dbReference type="Proteomes" id="UP000053201"/>
    </source>
</evidence>
<evidence type="ECO:0000313" key="2">
    <source>
        <dbReference type="EMBL" id="KND02735.1"/>
    </source>
</evidence>
<dbReference type="VEuPathDB" id="FungiDB:SPPG_01817"/>
<gene>
    <name evidence="2" type="ORF">SPPG_01817</name>
</gene>
<dbReference type="OrthoDB" id="4085451at2759"/>
<reference evidence="2 3" key="1">
    <citation type="submission" date="2009-08" db="EMBL/GenBank/DDBJ databases">
        <title>The Genome Sequence of Spizellomyces punctatus strain DAOM BR117.</title>
        <authorList>
            <consortium name="The Broad Institute Genome Sequencing Platform"/>
            <person name="Russ C."/>
            <person name="Cuomo C."/>
            <person name="Shea T."/>
            <person name="Young S.K."/>
            <person name="Zeng Q."/>
            <person name="Koehrsen M."/>
            <person name="Haas B."/>
            <person name="Borodovsky M."/>
            <person name="Guigo R."/>
            <person name="Alvarado L."/>
            <person name="Berlin A."/>
            <person name="Bochicchio J."/>
            <person name="Borenstein D."/>
            <person name="Chapman S."/>
            <person name="Chen Z."/>
            <person name="Engels R."/>
            <person name="Freedman E."/>
            <person name="Gellesch M."/>
            <person name="Goldberg J."/>
            <person name="Griggs A."/>
            <person name="Gujja S."/>
            <person name="Heiman D."/>
            <person name="Hepburn T."/>
            <person name="Howarth C."/>
            <person name="Jen D."/>
            <person name="Larson L."/>
            <person name="Lewis B."/>
            <person name="Mehta T."/>
            <person name="Park D."/>
            <person name="Pearson M."/>
            <person name="Roberts A."/>
            <person name="Saif S."/>
            <person name="Shenoy N."/>
            <person name="Sisk P."/>
            <person name="Stolte C."/>
            <person name="Sykes S."/>
            <person name="Thomson T."/>
            <person name="Walk T."/>
            <person name="White J."/>
            <person name="Yandava C."/>
            <person name="Burger G."/>
            <person name="Gray M.W."/>
            <person name="Holland P.W.H."/>
            <person name="King N."/>
            <person name="Lang F.B.F."/>
            <person name="Roger A.J."/>
            <person name="Ruiz-Trillo I."/>
            <person name="Lander E."/>
            <person name="Nusbaum C."/>
        </authorList>
    </citation>
    <scope>NUCLEOTIDE SEQUENCE [LARGE SCALE GENOMIC DNA]</scope>
    <source>
        <strain evidence="2 3">DAOM BR117</strain>
    </source>
</reference>
<evidence type="ECO:0000256" key="1">
    <source>
        <dbReference type="SAM" id="MobiDB-lite"/>
    </source>
</evidence>
<organism evidence="2 3">
    <name type="scientific">Spizellomyces punctatus (strain DAOM BR117)</name>
    <dbReference type="NCBI Taxonomy" id="645134"/>
    <lineage>
        <taxon>Eukaryota</taxon>
        <taxon>Fungi</taxon>
        <taxon>Fungi incertae sedis</taxon>
        <taxon>Chytridiomycota</taxon>
        <taxon>Chytridiomycota incertae sedis</taxon>
        <taxon>Chytridiomycetes</taxon>
        <taxon>Spizellomycetales</taxon>
        <taxon>Spizellomycetaceae</taxon>
        <taxon>Spizellomyces</taxon>
    </lineage>
</organism>
<protein>
    <submittedName>
        <fullName evidence="2">Uncharacterized protein</fullName>
    </submittedName>
</protein>
<feature type="region of interest" description="Disordered" evidence="1">
    <location>
        <begin position="37"/>
        <end position="116"/>
    </location>
</feature>
<dbReference type="GeneID" id="27685454"/>